<accession>A0ABW9J3R4</accession>
<name>A0ABW9J3R4_STRGJ</name>
<protein>
    <submittedName>
        <fullName evidence="1">Uncharacterized protein</fullName>
    </submittedName>
</protein>
<dbReference type="EMBL" id="JBJVNE010000753">
    <property type="protein sequence ID" value="MFM9654019.1"/>
    <property type="molecule type" value="Genomic_DNA"/>
</dbReference>
<comment type="caution">
    <text evidence="1">The sequence shown here is derived from an EMBL/GenBank/DDBJ whole genome shotgun (WGS) entry which is preliminary data.</text>
</comment>
<evidence type="ECO:0000313" key="2">
    <source>
        <dbReference type="Proteomes" id="UP001631993"/>
    </source>
</evidence>
<reference evidence="1 2" key="1">
    <citation type="submission" date="2024-12" db="EMBL/GenBank/DDBJ databases">
        <title>Forecasting of Potato common scab and diversities of Pathogenic streptomyces spp. in china.</title>
        <authorList>
            <person name="Handique U."/>
            <person name="Wu J."/>
        </authorList>
    </citation>
    <scope>NUCLEOTIDE SEQUENCE [LARGE SCALE GENOMIC DNA]</scope>
    <source>
        <strain evidence="1 2">ZRIMU1585</strain>
    </source>
</reference>
<gene>
    <name evidence="1" type="ORF">ACKI1S_49800</name>
</gene>
<feature type="non-terminal residue" evidence="1">
    <location>
        <position position="1"/>
    </location>
</feature>
<keyword evidence="2" id="KW-1185">Reference proteome</keyword>
<evidence type="ECO:0000313" key="1">
    <source>
        <dbReference type="EMBL" id="MFM9654019.1"/>
    </source>
</evidence>
<proteinExistence type="predicted"/>
<sequence>HAMQQRFRDVLAAQPVPWIEVAGDVDARVRAALPAITAEVARAQAFAVPLEARPMAEQEALHRGRTATGAA</sequence>
<organism evidence="1 2">
    <name type="scientific">Streptomyces galilaeus</name>
    <dbReference type="NCBI Taxonomy" id="33899"/>
    <lineage>
        <taxon>Bacteria</taxon>
        <taxon>Bacillati</taxon>
        <taxon>Actinomycetota</taxon>
        <taxon>Actinomycetes</taxon>
        <taxon>Kitasatosporales</taxon>
        <taxon>Streptomycetaceae</taxon>
        <taxon>Streptomyces</taxon>
    </lineage>
</organism>
<dbReference type="Proteomes" id="UP001631993">
    <property type="component" value="Unassembled WGS sequence"/>
</dbReference>
<dbReference type="RefSeq" id="WP_409098265.1">
    <property type="nucleotide sequence ID" value="NZ_JBJVNE010000753.1"/>
</dbReference>